<feature type="chain" id="PRO_5044843100" description="Ig-like domain-containing protein" evidence="4">
    <location>
        <begin position="23"/>
        <end position="256"/>
    </location>
</feature>
<dbReference type="SUPFAM" id="SSF48726">
    <property type="entry name" value="Immunoglobulin"/>
    <property type="match status" value="1"/>
</dbReference>
<dbReference type="InterPro" id="IPR013783">
    <property type="entry name" value="Ig-like_fold"/>
</dbReference>
<dbReference type="Proteomes" id="UP001516400">
    <property type="component" value="Unassembled WGS sequence"/>
</dbReference>
<protein>
    <recommendedName>
        <fullName evidence="5">Ig-like domain-containing protein</fullName>
    </recommendedName>
</protein>
<evidence type="ECO:0000256" key="2">
    <source>
        <dbReference type="ARBA" id="ARBA00023136"/>
    </source>
</evidence>
<evidence type="ECO:0000256" key="4">
    <source>
        <dbReference type="SAM" id="SignalP"/>
    </source>
</evidence>
<name>A0ABD2MUY6_9CUCU</name>
<comment type="caution">
    <text evidence="6">The sequence shown here is derived from an EMBL/GenBank/DDBJ whole genome shotgun (WGS) entry which is preliminary data.</text>
</comment>
<evidence type="ECO:0000256" key="3">
    <source>
        <dbReference type="ARBA" id="ARBA00023319"/>
    </source>
</evidence>
<feature type="domain" description="Ig-like" evidence="5">
    <location>
        <begin position="37"/>
        <end position="135"/>
    </location>
</feature>
<dbReference type="InterPro" id="IPR053896">
    <property type="entry name" value="BTN3A2-like_Ig-C"/>
</dbReference>
<keyword evidence="4" id="KW-0732">Signal</keyword>
<proteinExistence type="predicted"/>
<organism evidence="6 7">
    <name type="scientific">Cryptolaemus montrouzieri</name>
    <dbReference type="NCBI Taxonomy" id="559131"/>
    <lineage>
        <taxon>Eukaryota</taxon>
        <taxon>Metazoa</taxon>
        <taxon>Ecdysozoa</taxon>
        <taxon>Arthropoda</taxon>
        <taxon>Hexapoda</taxon>
        <taxon>Insecta</taxon>
        <taxon>Pterygota</taxon>
        <taxon>Neoptera</taxon>
        <taxon>Endopterygota</taxon>
        <taxon>Coleoptera</taxon>
        <taxon>Polyphaga</taxon>
        <taxon>Cucujiformia</taxon>
        <taxon>Coccinelloidea</taxon>
        <taxon>Coccinellidae</taxon>
        <taxon>Scymninae</taxon>
        <taxon>Scymnini</taxon>
        <taxon>Cryptolaemus</taxon>
    </lineage>
</organism>
<dbReference type="Gene3D" id="2.60.40.10">
    <property type="entry name" value="Immunoglobulins"/>
    <property type="match status" value="2"/>
</dbReference>
<comment type="subcellular location">
    <subcellularLocation>
        <location evidence="1">Membrane</location>
    </subcellularLocation>
</comment>
<dbReference type="PANTHER" id="PTHR21261:SF2">
    <property type="entry name" value="GH04238P-RELATED"/>
    <property type="match status" value="1"/>
</dbReference>
<dbReference type="InterPro" id="IPR003599">
    <property type="entry name" value="Ig_sub"/>
</dbReference>
<dbReference type="GO" id="GO:0016020">
    <property type="term" value="C:membrane"/>
    <property type="evidence" value="ECO:0007669"/>
    <property type="project" value="UniProtKB-SubCell"/>
</dbReference>
<dbReference type="Pfam" id="PF00047">
    <property type="entry name" value="ig"/>
    <property type="match status" value="1"/>
</dbReference>
<dbReference type="PROSITE" id="PS50835">
    <property type="entry name" value="IG_LIKE"/>
    <property type="match status" value="1"/>
</dbReference>
<keyword evidence="2" id="KW-0472">Membrane</keyword>
<dbReference type="Pfam" id="PF22705">
    <property type="entry name" value="C2-set_3"/>
    <property type="match status" value="1"/>
</dbReference>
<dbReference type="InterPro" id="IPR013151">
    <property type="entry name" value="Immunoglobulin_dom"/>
</dbReference>
<dbReference type="EMBL" id="JABFTP020000021">
    <property type="protein sequence ID" value="KAL3270219.1"/>
    <property type="molecule type" value="Genomic_DNA"/>
</dbReference>
<gene>
    <name evidence="6" type="ORF">HHI36_009275</name>
</gene>
<dbReference type="InterPro" id="IPR007110">
    <property type="entry name" value="Ig-like_dom"/>
</dbReference>
<dbReference type="AlphaFoldDB" id="A0ABD2MUY6"/>
<feature type="signal peptide" evidence="4">
    <location>
        <begin position="1"/>
        <end position="22"/>
    </location>
</feature>
<evidence type="ECO:0000313" key="7">
    <source>
        <dbReference type="Proteomes" id="UP001516400"/>
    </source>
</evidence>
<evidence type="ECO:0000256" key="1">
    <source>
        <dbReference type="ARBA" id="ARBA00004370"/>
    </source>
</evidence>
<dbReference type="InterPro" id="IPR036179">
    <property type="entry name" value="Ig-like_dom_sf"/>
</dbReference>
<accession>A0ABD2MUY6</accession>
<keyword evidence="3" id="KW-0393">Immunoglobulin domain</keyword>
<evidence type="ECO:0000313" key="6">
    <source>
        <dbReference type="EMBL" id="KAL3270219.1"/>
    </source>
</evidence>
<evidence type="ECO:0000259" key="5">
    <source>
        <dbReference type="PROSITE" id="PS50835"/>
    </source>
</evidence>
<dbReference type="PANTHER" id="PTHR21261">
    <property type="entry name" value="BEAT PROTEIN"/>
    <property type="match status" value="1"/>
</dbReference>
<reference evidence="6 7" key="1">
    <citation type="journal article" date="2021" name="BMC Biol.">
        <title>Horizontally acquired antibacterial genes associated with adaptive radiation of ladybird beetles.</title>
        <authorList>
            <person name="Li H.S."/>
            <person name="Tang X.F."/>
            <person name="Huang Y.H."/>
            <person name="Xu Z.Y."/>
            <person name="Chen M.L."/>
            <person name="Du X.Y."/>
            <person name="Qiu B.Y."/>
            <person name="Chen P.T."/>
            <person name="Zhang W."/>
            <person name="Slipinski A."/>
            <person name="Escalona H.E."/>
            <person name="Waterhouse R.M."/>
            <person name="Zwick A."/>
            <person name="Pang H."/>
        </authorList>
    </citation>
    <scope>NUCLEOTIDE SEQUENCE [LARGE SCALE GENOMIC DNA]</scope>
    <source>
        <strain evidence="6">SYSU2018</strain>
    </source>
</reference>
<sequence length="256" mass="28823">MCCVKCFMLLCLTFMSSKIAICVRITRLEVPEVVHLGDPVVLDCDYTVEGDEGLVVKWYFNNTSTLIYQWIPNTKPLTLGILRGRVNLEYSASSDTNSVHRALHITKPGPDLSGDYTCAVSSFSSEDKKTKRMLVVAPGKSLELKQEFREKGVMKIVCSAEGVYPQPNMNIHVNNSEVNNSVLSIQKRAGLFDIEVMADIPSLTSPEEFSCELHIPQANYTIRKEAVFYPFSANSCFLPNNHFILTIFLFLCSIWY</sequence>
<dbReference type="SMART" id="SM00409">
    <property type="entry name" value="IG"/>
    <property type="match status" value="1"/>
</dbReference>
<keyword evidence="7" id="KW-1185">Reference proteome</keyword>